<dbReference type="Gene3D" id="3.40.50.1970">
    <property type="match status" value="1"/>
</dbReference>
<dbReference type="Pfam" id="PF01761">
    <property type="entry name" value="DHQ_synthase"/>
    <property type="match status" value="1"/>
</dbReference>
<dbReference type="GO" id="GO:0000166">
    <property type="term" value="F:nucleotide binding"/>
    <property type="evidence" value="ECO:0007669"/>
    <property type="project" value="UniProtKB-KW"/>
</dbReference>
<evidence type="ECO:0000259" key="10">
    <source>
        <dbReference type="Pfam" id="PF01761"/>
    </source>
</evidence>
<keyword evidence="2 12" id="KW-0489">Methyltransferase</keyword>
<evidence type="ECO:0000259" key="11">
    <source>
        <dbReference type="Pfam" id="PF24621"/>
    </source>
</evidence>
<evidence type="ECO:0000313" key="12">
    <source>
        <dbReference type="EMBL" id="ABF61767.1"/>
    </source>
</evidence>
<dbReference type="InterPro" id="IPR056179">
    <property type="entry name" value="DHQS_C"/>
</dbReference>
<name>Q15BR1_OXYMA</name>
<evidence type="ECO:0000256" key="4">
    <source>
        <dbReference type="ARBA" id="ARBA00022691"/>
    </source>
</evidence>
<evidence type="ECO:0000256" key="1">
    <source>
        <dbReference type="ARBA" id="ARBA00001911"/>
    </source>
</evidence>
<evidence type="ECO:0000256" key="3">
    <source>
        <dbReference type="ARBA" id="ARBA00022679"/>
    </source>
</evidence>
<reference evidence="12" key="1">
    <citation type="journal article" date="2006" name="Mol. Biol. Evol.">
        <title>Lateral gene transfer of a multigene region from cyanobacteria to dinoflagellates resulting in a novel plastid-targeted fusion protein.</title>
        <authorList>
            <person name="Waller R.F."/>
            <person name="Slamovits C.H."/>
            <person name="Keeling P.J."/>
        </authorList>
    </citation>
    <scope>NUCLEOTIDE SEQUENCE</scope>
</reference>
<sequence length="864" mass="94203">MSRQVQHKEVVSDTGKVITYYDLEKPDAAVLDAKLTAAFASAESVLSCECVKTAVQQLFANKEMQEMLIYVSRLPVFSAEVAGELKADLGLLAAVKHLKYFYSIPVSTALFALSSVGKQYAKGDWEGLAYRVAGDSSIAKITVRALSKADPELDAVYSSNAAYLECADPHAVFPTSIYRMCDGHVHANQDASVIEGVMSTSITTTIKIQTGVLNPSNLTLCKVYKPIGKCVAVVDQFVDEKWGEDLCKYFAHHGVELTKLVYRAMEADKDISTVEEILKDLKMHSVSRNEPVLIVGGGVIADVGGFATALYHRNTAYVMLCTSIVSGIDAGPSPRTCCDGFGYKNLYGAYHPPVLTLTDRTFFNTLKEGWVRHGIAEIVKMAVVKDLSLFELLEKAGSRLITTKFGTTCPEDTEFGEMCDAIIGKAMEGYVKSEYGNLWETHQCRPHAYGHTWSPGYEIPAGMLHGHAVATGMGFGAHLAFREGFITEGESRRIMKLISDLELSLWHPILDDTDVVWASQEKMVQKRGGNLCAPVPKGQIGVCGYINDVSRERLEKTMAEYKTVCQEFPRAGVGIDPHCHDVGLEHPGTTGVCKKKEEDQAAAEEGSVPSGAALSYNEWIEQCQQQRASSHTERLGGAEGGAAKPPVFDENTLFYPVVEAYALSQTTLGSKDVNAVVESTDKEGLFAPCMVGQLEGQFLKMFAKSTKASRVLDVGTFTGYSALSFAEGIAAGGKVVTLESDTKIAGVAKSLFDGSAQKEKIELIVGDARAAMRKLLEDKQQFDIVFLDADKENYVTYYDLTMDGLLAPGGVILADNSLCSLVYTEGDERRQKLHDFNEHVRKDARVEQVVLTVREGITLIQPLA</sequence>
<dbReference type="AlphaFoldDB" id="Q15BR1"/>
<dbReference type="InterPro" id="IPR029063">
    <property type="entry name" value="SAM-dependent_MTases_sf"/>
</dbReference>
<evidence type="ECO:0000256" key="9">
    <source>
        <dbReference type="ARBA" id="ARBA00023453"/>
    </source>
</evidence>
<dbReference type="GO" id="GO:0017000">
    <property type="term" value="P:antibiotic biosynthetic process"/>
    <property type="evidence" value="ECO:0007669"/>
    <property type="project" value="InterPro"/>
</dbReference>
<dbReference type="InterPro" id="IPR035872">
    <property type="entry name" value="EEVS-like"/>
</dbReference>
<proteinExistence type="evidence at transcript level"/>
<dbReference type="GO" id="GO:0046872">
    <property type="term" value="F:metal ion binding"/>
    <property type="evidence" value="ECO:0007669"/>
    <property type="project" value="UniProtKB-KW"/>
</dbReference>
<dbReference type="CDD" id="cd02440">
    <property type="entry name" value="AdoMet_MTases"/>
    <property type="match status" value="1"/>
</dbReference>
<dbReference type="GO" id="GO:0003856">
    <property type="term" value="F:3-dehydroquinate synthase activity"/>
    <property type="evidence" value="ECO:0007669"/>
    <property type="project" value="TreeGrafter"/>
</dbReference>
<accession>Q15BR1</accession>
<dbReference type="Gene3D" id="1.20.1090.10">
    <property type="entry name" value="Dehydroquinate synthase-like - alpha domain"/>
    <property type="match status" value="1"/>
</dbReference>
<dbReference type="PROSITE" id="PS51682">
    <property type="entry name" value="SAM_OMT_I"/>
    <property type="match status" value="1"/>
</dbReference>
<keyword evidence="3 12" id="KW-0808">Transferase</keyword>
<dbReference type="Pfam" id="PF24621">
    <property type="entry name" value="DHQS_C"/>
    <property type="match status" value="1"/>
</dbReference>
<keyword evidence="7" id="KW-0520">NAD</keyword>
<evidence type="ECO:0000256" key="5">
    <source>
        <dbReference type="ARBA" id="ARBA00022723"/>
    </source>
</evidence>
<evidence type="ECO:0000256" key="2">
    <source>
        <dbReference type="ARBA" id="ARBA00022603"/>
    </source>
</evidence>
<keyword evidence="4" id="KW-0949">S-adenosyl-L-methionine</keyword>
<dbReference type="EMBL" id="DQ517902">
    <property type="protein sequence ID" value="ABF61767.1"/>
    <property type="molecule type" value="mRNA"/>
</dbReference>
<comment type="cofactor">
    <cofactor evidence="1">
        <name>NAD(+)</name>
        <dbReference type="ChEBI" id="CHEBI:57540"/>
    </cofactor>
</comment>
<dbReference type="GO" id="GO:0032259">
    <property type="term" value="P:methylation"/>
    <property type="evidence" value="ECO:0007669"/>
    <property type="project" value="UniProtKB-KW"/>
</dbReference>
<protein>
    <submittedName>
        <fullName evidence="12">3-dehydroquinate synthase/O-methyltransferase fusion</fullName>
    </submittedName>
</protein>
<evidence type="ECO:0000256" key="7">
    <source>
        <dbReference type="ARBA" id="ARBA00023027"/>
    </source>
</evidence>
<keyword evidence="5" id="KW-0479">Metal-binding</keyword>
<dbReference type="PANTHER" id="PTHR43622">
    <property type="entry name" value="3-DEHYDROQUINATE SYNTHASE"/>
    <property type="match status" value="1"/>
</dbReference>
<evidence type="ECO:0000256" key="8">
    <source>
        <dbReference type="ARBA" id="ARBA00023239"/>
    </source>
</evidence>
<keyword evidence="6" id="KW-0547">Nucleotide-binding</keyword>
<dbReference type="SUPFAM" id="SSF53335">
    <property type="entry name" value="S-adenosyl-L-methionine-dependent methyltransferases"/>
    <property type="match status" value="1"/>
</dbReference>
<comment type="similarity">
    <text evidence="9">Belongs to the class I-like SAM-binding methyltransferase superfamily. Cation-dependent O-methyltransferase family.</text>
</comment>
<dbReference type="Gene3D" id="3.40.50.150">
    <property type="entry name" value="Vaccinia Virus protein VP39"/>
    <property type="match status" value="1"/>
</dbReference>
<feature type="domain" description="3-dehydroquinate synthase C-terminal" evidence="11">
    <location>
        <begin position="374"/>
        <end position="511"/>
    </location>
</feature>
<dbReference type="GO" id="GO:0008171">
    <property type="term" value="F:O-methyltransferase activity"/>
    <property type="evidence" value="ECO:0007669"/>
    <property type="project" value="InterPro"/>
</dbReference>
<dbReference type="Pfam" id="PF01596">
    <property type="entry name" value="Methyltransf_3"/>
    <property type="match status" value="1"/>
</dbReference>
<dbReference type="InterPro" id="IPR002935">
    <property type="entry name" value="SAM_O-MeTrfase"/>
</dbReference>
<dbReference type="SUPFAM" id="SSF56796">
    <property type="entry name" value="Dehydroquinate synthase-like"/>
    <property type="match status" value="1"/>
</dbReference>
<dbReference type="InterPro" id="IPR050071">
    <property type="entry name" value="Dehydroquinate_synthase"/>
</dbReference>
<dbReference type="PANTHER" id="PTHR43622:SF3">
    <property type="entry name" value="2-EPI-5-EPI-VALIOLONE SYNTHASE"/>
    <property type="match status" value="1"/>
</dbReference>
<evidence type="ECO:0000256" key="6">
    <source>
        <dbReference type="ARBA" id="ARBA00022741"/>
    </source>
</evidence>
<dbReference type="InterPro" id="IPR030960">
    <property type="entry name" value="DHQS/DOIS_N"/>
</dbReference>
<dbReference type="CDD" id="cd08199">
    <property type="entry name" value="EEVS"/>
    <property type="match status" value="1"/>
</dbReference>
<feature type="domain" description="3-dehydroquinate synthase N-terminal" evidence="10">
    <location>
        <begin position="262"/>
        <end position="368"/>
    </location>
</feature>
<organism evidence="12">
    <name type="scientific">Oxyrrhis marina</name>
    <name type="common">Dinoflagellate</name>
    <dbReference type="NCBI Taxonomy" id="2969"/>
    <lineage>
        <taxon>Eukaryota</taxon>
        <taxon>Sar</taxon>
        <taxon>Alveolata</taxon>
        <taxon>Dinophyceae</taxon>
        <taxon>Oxyrrhinales</taxon>
        <taxon>Oxyrrhinaceae</taxon>
        <taxon>Oxyrrhis</taxon>
    </lineage>
</organism>
<keyword evidence="8" id="KW-0456">Lyase</keyword>